<dbReference type="Proteomes" id="UP001365128">
    <property type="component" value="Unassembled WGS sequence"/>
</dbReference>
<feature type="transmembrane region" description="Helical" evidence="2">
    <location>
        <begin position="156"/>
        <end position="180"/>
    </location>
</feature>
<keyword evidence="2" id="KW-0812">Transmembrane</keyword>
<evidence type="ECO:0000256" key="1">
    <source>
        <dbReference type="SAM" id="MobiDB-lite"/>
    </source>
</evidence>
<proteinExistence type="predicted"/>
<dbReference type="EMBL" id="JBBPDW010000010">
    <property type="protein sequence ID" value="KAK7548768.1"/>
    <property type="molecule type" value="Genomic_DNA"/>
</dbReference>
<keyword evidence="4" id="KW-1185">Reference proteome</keyword>
<feature type="region of interest" description="Disordered" evidence="1">
    <location>
        <begin position="475"/>
        <end position="545"/>
    </location>
</feature>
<keyword evidence="2" id="KW-1133">Transmembrane helix</keyword>
<feature type="compositionally biased region" description="Low complexity" evidence="1">
    <location>
        <begin position="478"/>
        <end position="490"/>
    </location>
</feature>
<feature type="compositionally biased region" description="Low complexity" evidence="1">
    <location>
        <begin position="518"/>
        <end position="545"/>
    </location>
</feature>
<sequence length="736" mass="79519">MGGPEQPYIYEPHRNSVTADSLYGFNPKAVTQASRAAAKAAASKTSASSVREGPLIDFNRHPDSYLIGPYEHSDVEPMSPKTKGRVNWAKWIQFAFRALQLIAAIGLLICVICIKGTQGLEGWIIRVSVAVDAVCILYAVYHLMRRVAGRAPASAASYHFFALFADVALIPFYVFTAIMAKSNLSEAPGVEGRWRTLFKSESATNSIFSATWLTGVTIGALHLISVFLDLYLLIIFRKIANLPPDMNPLDDEMTAEELRRKRMQSSSTTEFVAPEKRFSDLTGSTVNLPSPSRASLLEDPPLPDLRSMPFAQTRKDGQFSYSPHTPRSARESRTSLHIYTQPYSAHSSRADLHSRDGSQSPTKSTVPSVFSRDGCDSPPKTVASSVYSTSTGGGKNHSAPCSPPRSSHQTMRKSLQNDNWFVLADREEPHESQPLTRRYSFEAEDDKAIPLQPYRDNVHAGLKFSFNLDSRPLTRPYSSPANAQNSSSPAHLRPSPLRMNPPSPGIKSASPPPPMPFSRTSTLSSDRSSNIGRALTTASTVTRTTADWSTTDWTKQPAGGTSNAKTKKSRYYGDLRSATAAVTGKDSPYYYYSAANTNARNSPASSAPHSAGPSPGATPSPSSAKKTKAAAARYKTATSTPTLSLSPATANAANLSPTKARAQKQLGISPERSGYARVEAGPRVVSRSGVDLPFADENGDLGLGRNRHVSGKMAEEGRGGMGAWEGLVQRKVSGLA</sequence>
<feature type="compositionally biased region" description="Polar residues" evidence="1">
    <location>
        <begin position="335"/>
        <end position="347"/>
    </location>
</feature>
<reference evidence="3 4" key="1">
    <citation type="submission" date="2024-04" db="EMBL/GenBank/DDBJ databases">
        <title>Phyllosticta paracitricarpa is synonymous to the EU quarantine fungus P. citricarpa based on phylogenomic analyses.</title>
        <authorList>
            <consortium name="Lawrence Berkeley National Laboratory"/>
            <person name="Van Ingen-Buijs V.A."/>
            <person name="Van Westerhoven A.C."/>
            <person name="Haridas S."/>
            <person name="Skiadas P."/>
            <person name="Martin F."/>
            <person name="Groenewald J.Z."/>
            <person name="Crous P.W."/>
            <person name="Seidl M.F."/>
        </authorList>
    </citation>
    <scope>NUCLEOTIDE SEQUENCE [LARGE SCALE GENOMIC DNA]</scope>
    <source>
        <strain evidence="3 4">CBS 122670</strain>
    </source>
</reference>
<feature type="transmembrane region" description="Helical" evidence="2">
    <location>
        <begin position="212"/>
        <end position="236"/>
    </location>
</feature>
<feature type="transmembrane region" description="Helical" evidence="2">
    <location>
        <begin position="123"/>
        <end position="144"/>
    </location>
</feature>
<keyword evidence="2" id="KW-0472">Membrane</keyword>
<gene>
    <name evidence="3" type="ORF">IWX46DRAFT_639724</name>
</gene>
<accession>A0ABR1MGJ8</accession>
<evidence type="ECO:0000313" key="4">
    <source>
        <dbReference type="Proteomes" id="UP001365128"/>
    </source>
</evidence>
<feature type="transmembrane region" description="Helical" evidence="2">
    <location>
        <begin position="94"/>
        <end position="117"/>
    </location>
</feature>
<evidence type="ECO:0000313" key="3">
    <source>
        <dbReference type="EMBL" id="KAK7548768.1"/>
    </source>
</evidence>
<feature type="compositionally biased region" description="Pro residues" evidence="1">
    <location>
        <begin position="499"/>
        <end position="516"/>
    </location>
</feature>
<comment type="caution">
    <text evidence="3">The sequence shown here is derived from an EMBL/GenBank/DDBJ whole genome shotgun (WGS) entry which is preliminary data.</text>
</comment>
<evidence type="ECO:0000256" key="2">
    <source>
        <dbReference type="SAM" id="Phobius"/>
    </source>
</evidence>
<protein>
    <submittedName>
        <fullName evidence="3">Uncharacterized protein</fullName>
    </submittedName>
</protein>
<feature type="compositionally biased region" description="Polar residues" evidence="1">
    <location>
        <begin position="357"/>
        <end position="368"/>
    </location>
</feature>
<feature type="region of interest" description="Disordered" evidence="1">
    <location>
        <begin position="599"/>
        <end position="633"/>
    </location>
</feature>
<feature type="compositionally biased region" description="Polar residues" evidence="1">
    <location>
        <begin position="282"/>
        <end position="293"/>
    </location>
</feature>
<feature type="compositionally biased region" description="Polar residues" evidence="1">
    <location>
        <begin position="404"/>
        <end position="413"/>
    </location>
</feature>
<feature type="region of interest" description="Disordered" evidence="1">
    <location>
        <begin position="282"/>
        <end position="413"/>
    </location>
</feature>
<organism evidence="3 4">
    <name type="scientific">Phyllosticta citricarpa</name>
    <dbReference type="NCBI Taxonomy" id="55181"/>
    <lineage>
        <taxon>Eukaryota</taxon>
        <taxon>Fungi</taxon>
        <taxon>Dikarya</taxon>
        <taxon>Ascomycota</taxon>
        <taxon>Pezizomycotina</taxon>
        <taxon>Dothideomycetes</taxon>
        <taxon>Dothideomycetes incertae sedis</taxon>
        <taxon>Botryosphaeriales</taxon>
        <taxon>Phyllostictaceae</taxon>
        <taxon>Phyllosticta</taxon>
    </lineage>
</organism>
<name>A0ABR1MGJ8_9PEZI</name>